<organism evidence="2 3">
    <name type="scientific">Tanacetum coccineum</name>
    <dbReference type="NCBI Taxonomy" id="301880"/>
    <lineage>
        <taxon>Eukaryota</taxon>
        <taxon>Viridiplantae</taxon>
        <taxon>Streptophyta</taxon>
        <taxon>Embryophyta</taxon>
        <taxon>Tracheophyta</taxon>
        <taxon>Spermatophyta</taxon>
        <taxon>Magnoliopsida</taxon>
        <taxon>eudicotyledons</taxon>
        <taxon>Gunneridae</taxon>
        <taxon>Pentapetalae</taxon>
        <taxon>asterids</taxon>
        <taxon>campanulids</taxon>
        <taxon>Asterales</taxon>
        <taxon>Asteraceae</taxon>
        <taxon>Asteroideae</taxon>
        <taxon>Anthemideae</taxon>
        <taxon>Anthemidinae</taxon>
        <taxon>Tanacetum</taxon>
    </lineage>
</organism>
<proteinExistence type="predicted"/>
<reference evidence="2" key="2">
    <citation type="submission" date="2022-01" db="EMBL/GenBank/DDBJ databases">
        <authorList>
            <person name="Yamashiro T."/>
            <person name="Shiraishi A."/>
            <person name="Satake H."/>
            <person name="Nakayama K."/>
        </authorList>
    </citation>
    <scope>NUCLEOTIDE SEQUENCE</scope>
</reference>
<dbReference type="EMBL" id="BQNB010010665">
    <property type="protein sequence ID" value="GJS80370.1"/>
    <property type="molecule type" value="Genomic_DNA"/>
</dbReference>
<reference evidence="2" key="1">
    <citation type="journal article" date="2022" name="Int. J. Mol. Sci.">
        <title>Draft Genome of Tanacetum Coccineum: Genomic Comparison of Closely Related Tanacetum-Family Plants.</title>
        <authorList>
            <person name="Yamashiro T."/>
            <person name="Shiraishi A."/>
            <person name="Nakayama K."/>
            <person name="Satake H."/>
        </authorList>
    </citation>
    <scope>NUCLEOTIDE SEQUENCE</scope>
</reference>
<keyword evidence="3" id="KW-1185">Reference proteome</keyword>
<evidence type="ECO:0000313" key="2">
    <source>
        <dbReference type="EMBL" id="GJS80370.1"/>
    </source>
</evidence>
<sequence>MTRLTFSDEEKGDKAKTNDKRNNEEKDEDLQKPYKEVLKSPFTRRIIEFSAPNHQMPMNFKMYDGSTNPDDLLALWERPINESGKCRYGAECFRKLLMVRQEAGLTGCQTVA</sequence>
<accession>A0ABQ4YRN8</accession>
<dbReference type="Proteomes" id="UP001151760">
    <property type="component" value="Unassembled WGS sequence"/>
</dbReference>
<protein>
    <submittedName>
        <fullName evidence="2">Uncharacterized protein</fullName>
    </submittedName>
</protein>
<gene>
    <name evidence="2" type="ORF">Tco_0730251</name>
</gene>
<evidence type="ECO:0000313" key="3">
    <source>
        <dbReference type="Proteomes" id="UP001151760"/>
    </source>
</evidence>
<evidence type="ECO:0000256" key="1">
    <source>
        <dbReference type="SAM" id="MobiDB-lite"/>
    </source>
</evidence>
<comment type="caution">
    <text evidence="2">The sequence shown here is derived from an EMBL/GenBank/DDBJ whole genome shotgun (WGS) entry which is preliminary data.</text>
</comment>
<feature type="region of interest" description="Disordered" evidence="1">
    <location>
        <begin position="1"/>
        <end position="34"/>
    </location>
</feature>
<name>A0ABQ4YRN8_9ASTR</name>